<reference evidence="3 4" key="1">
    <citation type="journal article" date="2015" name="Genome Biol. Evol.">
        <title>Distinctive Genome Reduction Rates Revealed by Genomic Analyses of Two Coxiella-Like Endosymbionts in Ticks.</title>
        <authorList>
            <person name="Gottlieb Y."/>
            <person name="Lalzar I."/>
            <person name="Klasson L."/>
        </authorList>
    </citation>
    <scope>NUCLEOTIDE SEQUENCE [LARGE SCALE GENOMIC DNA]</scope>
    <source>
        <strain evidence="3 4">CRt</strain>
    </source>
</reference>
<dbReference type="Pfam" id="PF00561">
    <property type="entry name" value="Abhydrolase_1"/>
    <property type="match status" value="1"/>
</dbReference>
<dbReference type="Gene3D" id="3.40.50.1820">
    <property type="entry name" value="alpha/beta hydrolase"/>
    <property type="match status" value="1"/>
</dbReference>
<feature type="domain" description="AB hydrolase-1" evidence="2">
    <location>
        <begin position="49"/>
        <end position="220"/>
    </location>
</feature>
<sequence length="235" mass="26967">MLVKSSMAFIAGWGFKSSLLRESSLYLKGSFLIDLPNLEELTLEKVTYNLSCSIPDNTTLIGWSLGGLIAILLAAQFPKKVKKLILLSSSPCFIQEEGWSGISLAEANEFINLAERNFASLFNYFLAMVNYPNKVLHYKDLLTKNSLNFEKHRDLLYNYLKILFESDIREAYKRIKIPLFYLLGERDVIIKLKPQELYDLNPSAIIHVIPEAGHLAFLTHQKNFYTQLLKFINHV</sequence>
<protein>
    <submittedName>
        <fullName evidence="3">Carboxylesterase</fullName>
    </submittedName>
</protein>
<proteinExistence type="predicted"/>
<dbReference type="Proteomes" id="UP000063965">
    <property type="component" value="Chromosome"/>
</dbReference>
<keyword evidence="1" id="KW-0378">Hydrolase</keyword>
<keyword evidence="4" id="KW-1185">Reference proteome</keyword>
<dbReference type="InterPro" id="IPR000073">
    <property type="entry name" value="AB_hydrolase_1"/>
</dbReference>
<evidence type="ECO:0000313" key="3">
    <source>
        <dbReference type="EMBL" id="AKQ33693.1"/>
    </source>
</evidence>
<dbReference type="PANTHER" id="PTHR43798">
    <property type="entry name" value="MONOACYLGLYCEROL LIPASE"/>
    <property type="match status" value="1"/>
</dbReference>
<dbReference type="InterPro" id="IPR029058">
    <property type="entry name" value="AB_hydrolase_fold"/>
</dbReference>
<dbReference type="PANTHER" id="PTHR43798:SF31">
    <property type="entry name" value="AB HYDROLASE SUPERFAMILY PROTEIN YCLE"/>
    <property type="match status" value="1"/>
</dbReference>
<evidence type="ECO:0000313" key="4">
    <source>
        <dbReference type="Proteomes" id="UP000063965"/>
    </source>
</evidence>
<dbReference type="InterPro" id="IPR050266">
    <property type="entry name" value="AB_hydrolase_sf"/>
</dbReference>
<organism evidence="3 4">
    <name type="scientific">Candidatus Coxiella mudrowiae</name>
    <dbReference type="NCBI Taxonomy" id="2054173"/>
    <lineage>
        <taxon>Bacteria</taxon>
        <taxon>Pseudomonadati</taxon>
        <taxon>Pseudomonadota</taxon>
        <taxon>Gammaproteobacteria</taxon>
        <taxon>Legionellales</taxon>
        <taxon>Coxiellaceae</taxon>
        <taxon>Coxiella</taxon>
    </lineage>
</organism>
<dbReference type="PRINTS" id="PR00111">
    <property type="entry name" value="ABHYDROLASE"/>
</dbReference>
<dbReference type="EMBL" id="CP011126">
    <property type="protein sequence ID" value="AKQ33693.1"/>
    <property type="molecule type" value="Genomic_DNA"/>
</dbReference>
<name>A0ABM5UUT6_9COXI</name>
<evidence type="ECO:0000259" key="2">
    <source>
        <dbReference type="Pfam" id="PF00561"/>
    </source>
</evidence>
<accession>A0ABM5UUT6</accession>
<dbReference type="RefSeq" id="WP_048875315.1">
    <property type="nucleotide sequence ID" value="NZ_CP011126.1"/>
</dbReference>
<dbReference type="SUPFAM" id="SSF53474">
    <property type="entry name" value="alpha/beta-Hydrolases"/>
    <property type="match status" value="1"/>
</dbReference>
<evidence type="ECO:0000256" key="1">
    <source>
        <dbReference type="ARBA" id="ARBA00022801"/>
    </source>
</evidence>
<gene>
    <name evidence="3" type="primary">bioH</name>
    <name evidence="3" type="ORF">CleRT_09930</name>
</gene>